<protein>
    <submittedName>
        <fullName evidence="2">Uncharacterized protein</fullName>
    </submittedName>
</protein>
<name>A0ABV9S4C5_9PSEU</name>
<comment type="caution">
    <text evidence="2">The sequence shown here is derived from an EMBL/GenBank/DDBJ whole genome shotgun (WGS) entry which is preliminary data.</text>
</comment>
<organism evidence="2 3">
    <name type="scientific">Actinophytocola glycyrrhizae</name>
    <dbReference type="NCBI Taxonomy" id="2044873"/>
    <lineage>
        <taxon>Bacteria</taxon>
        <taxon>Bacillati</taxon>
        <taxon>Actinomycetota</taxon>
        <taxon>Actinomycetes</taxon>
        <taxon>Pseudonocardiales</taxon>
        <taxon>Pseudonocardiaceae</taxon>
    </lineage>
</organism>
<dbReference type="RefSeq" id="WP_378057652.1">
    <property type="nucleotide sequence ID" value="NZ_JBHSIS010000008.1"/>
</dbReference>
<evidence type="ECO:0000313" key="3">
    <source>
        <dbReference type="Proteomes" id="UP001595859"/>
    </source>
</evidence>
<reference evidence="3" key="1">
    <citation type="journal article" date="2019" name="Int. J. Syst. Evol. Microbiol.">
        <title>The Global Catalogue of Microorganisms (GCM) 10K type strain sequencing project: providing services to taxonomists for standard genome sequencing and annotation.</title>
        <authorList>
            <consortium name="The Broad Institute Genomics Platform"/>
            <consortium name="The Broad Institute Genome Sequencing Center for Infectious Disease"/>
            <person name="Wu L."/>
            <person name="Ma J."/>
        </authorList>
    </citation>
    <scope>NUCLEOTIDE SEQUENCE [LARGE SCALE GENOMIC DNA]</scope>
    <source>
        <strain evidence="3">ZS-22-S1</strain>
    </source>
</reference>
<proteinExistence type="predicted"/>
<feature type="region of interest" description="Disordered" evidence="1">
    <location>
        <begin position="1"/>
        <end position="26"/>
    </location>
</feature>
<gene>
    <name evidence="2" type="ORF">ACFPCV_19465</name>
</gene>
<evidence type="ECO:0000313" key="2">
    <source>
        <dbReference type="EMBL" id="MFC4855694.1"/>
    </source>
</evidence>
<evidence type="ECO:0000256" key="1">
    <source>
        <dbReference type="SAM" id="MobiDB-lite"/>
    </source>
</evidence>
<sequence length="112" mass="12265">MTKQQLSVQSPRHVPPVRKRPTPVPGERLRRAVDVVLTGLNAGDADLVRLDDVLRTALAWTAAAGDTCRIAPAVRQVRDARIGLRHGDAEHARSALAAARDGMHVVPRQRMR</sequence>
<dbReference type="EMBL" id="JBHSIS010000008">
    <property type="protein sequence ID" value="MFC4855694.1"/>
    <property type="molecule type" value="Genomic_DNA"/>
</dbReference>
<dbReference type="Proteomes" id="UP001595859">
    <property type="component" value="Unassembled WGS sequence"/>
</dbReference>
<feature type="compositionally biased region" description="Polar residues" evidence="1">
    <location>
        <begin position="1"/>
        <end position="10"/>
    </location>
</feature>
<accession>A0ABV9S4C5</accession>
<keyword evidence="3" id="KW-1185">Reference proteome</keyword>